<dbReference type="EMBL" id="ML994620">
    <property type="protein sequence ID" value="KAF2189836.1"/>
    <property type="molecule type" value="Genomic_DNA"/>
</dbReference>
<organism evidence="1 2">
    <name type="scientific">Zopfia rhizophila CBS 207.26</name>
    <dbReference type="NCBI Taxonomy" id="1314779"/>
    <lineage>
        <taxon>Eukaryota</taxon>
        <taxon>Fungi</taxon>
        <taxon>Dikarya</taxon>
        <taxon>Ascomycota</taxon>
        <taxon>Pezizomycotina</taxon>
        <taxon>Dothideomycetes</taxon>
        <taxon>Dothideomycetes incertae sedis</taxon>
        <taxon>Zopfiaceae</taxon>
        <taxon>Zopfia</taxon>
    </lineage>
</organism>
<dbReference type="AlphaFoldDB" id="A0A6A6EIV6"/>
<dbReference type="SUPFAM" id="SSF54909">
    <property type="entry name" value="Dimeric alpha+beta barrel"/>
    <property type="match status" value="1"/>
</dbReference>
<gene>
    <name evidence="1" type="ORF">K469DRAFT_562705</name>
</gene>
<dbReference type="InterPro" id="IPR011008">
    <property type="entry name" value="Dimeric_a/b-barrel"/>
</dbReference>
<reference evidence="1" key="1">
    <citation type="journal article" date="2020" name="Stud. Mycol.">
        <title>101 Dothideomycetes genomes: a test case for predicting lifestyles and emergence of pathogens.</title>
        <authorList>
            <person name="Haridas S."/>
            <person name="Albert R."/>
            <person name="Binder M."/>
            <person name="Bloem J."/>
            <person name="Labutti K."/>
            <person name="Salamov A."/>
            <person name="Andreopoulos B."/>
            <person name="Baker S."/>
            <person name="Barry K."/>
            <person name="Bills G."/>
            <person name="Bluhm B."/>
            <person name="Cannon C."/>
            <person name="Castanera R."/>
            <person name="Culley D."/>
            <person name="Daum C."/>
            <person name="Ezra D."/>
            <person name="Gonzalez J."/>
            <person name="Henrissat B."/>
            <person name="Kuo A."/>
            <person name="Liang C."/>
            <person name="Lipzen A."/>
            <person name="Lutzoni F."/>
            <person name="Magnuson J."/>
            <person name="Mondo S."/>
            <person name="Nolan M."/>
            <person name="Ohm R."/>
            <person name="Pangilinan J."/>
            <person name="Park H.-J."/>
            <person name="Ramirez L."/>
            <person name="Alfaro M."/>
            <person name="Sun H."/>
            <person name="Tritt A."/>
            <person name="Yoshinaga Y."/>
            <person name="Zwiers L.-H."/>
            <person name="Turgeon B."/>
            <person name="Goodwin S."/>
            <person name="Spatafora J."/>
            <person name="Crous P."/>
            <person name="Grigoriev I."/>
        </authorList>
    </citation>
    <scope>NUCLEOTIDE SEQUENCE</scope>
    <source>
        <strain evidence="1">CBS 207.26</strain>
    </source>
</reference>
<dbReference type="OrthoDB" id="3542212at2759"/>
<evidence type="ECO:0000313" key="1">
    <source>
        <dbReference type="EMBL" id="KAF2189836.1"/>
    </source>
</evidence>
<dbReference type="Proteomes" id="UP000800200">
    <property type="component" value="Unassembled WGS sequence"/>
</dbReference>
<sequence>MAITEIALIRLLPPTTVDDPLLQSKLAHAKYVMENFTGRRFYYMHQVEDPSLLYVIGEWDSLKQHMEQFIPSADNQALLESLKDQLTVEWLLHIDAPHSELPLPKSKTTSQDKSQYTNETGTLVYSIGRHFVKAGEKDKFKETFENKKHYLQDYATEGTIGGGWRVDKKELKEEFVLFCPWKDVEQHMSFAKTDGFEKYAKVRDFIDGAEIKHVKIIDI</sequence>
<evidence type="ECO:0008006" key="3">
    <source>
        <dbReference type="Google" id="ProtNLM"/>
    </source>
</evidence>
<dbReference type="PANTHER" id="PTHR42052:SF1">
    <property type="entry name" value="ABM DOMAIN-CONTAINING PROTEIN"/>
    <property type="match status" value="1"/>
</dbReference>
<name>A0A6A6EIV6_9PEZI</name>
<keyword evidence="2" id="KW-1185">Reference proteome</keyword>
<accession>A0A6A6EIV6</accession>
<evidence type="ECO:0000313" key="2">
    <source>
        <dbReference type="Proteomes" id="UP000800200"/>
    </source>
</evidence>
<dbReference type="PANTHER" id="PTHR42052">
    <property type="entry name" value="ABM DOMAIN-CONTAINING PROTEIN"/>
    <property type="match status" value="1"/>
</dbReference>
<dbReference type="Gene3D" id="3.30.70.100">
    <property type="match status" value="2"/>
</dbReference>
<proteinExistence type="predicted"/>
<protein>
    <recommendedName>
        <fullName evidence="3">ABM domain-containing protein</fullName>
    </recommendedName>
</protein>